<dbReference type="InterPro" id="IPR036188">
    <property type="entry name" value="FAD/NAD-bd_sf"/>
</dbReference>
<comment type="caution">
    <text evidence="1">The sequence shown here is derived from an EMBL/GenBank/DDBJ whole genome shotgun (WGS) entry which is preliminary data.</text>
</comment>
<dbReference type="InterPro" id="IPR006311">
    <property type="entry name" value="TAT_signal"/>
</dbReference>
<dbReference type="PROSITE" id="PS51318">
    <property type="entry name" value="TAT"/>
    <property type="match status" value="1"/>
</dbReference>
<dbReference type="PANTHER" id="PTHR42716:SF1">
    <property type="entry name" value="SLL0471 PROTEIN"/>
    <property type="match status" value="1"/>
</dbReference>
<reference evidence="2" key="1">
    <citation type="journal article" date="2019" name="Int. J. Syst. Evol. Microbiol.">
        <title>The Global Catalogue of Microorganisms (GCM) 10K type strain sequencing project: providing services to taxonomists for standard genome sequencing and annotation.</title>
        <authorList>
            <consortium name="The Broad Institute Genomics Platform"/>
            <consortium name="The Broad Institute Genome Sequencing Center for Infectious Disease"/>
            <person name="Wu L."/>
            <person name="Ma J."/>
        </authorList>
    </citation>
    <scope>NUCLEOTIDE SEQUENCE [LARGE SCALE GENOMIC DNA]</scope>
    <source>
        <strain evidence="2">CGMCC 4.7241</strain>
    </source>
</reference>
<dbReference type="GO" id="GO:0016491">
    <property type="term" value="F:oxidoreductase activity"/>
    <property type="evidence" value="ECO:0007669"/>
    <property type="project" value="UniProtKB-KW"/>
</dbReference>
<dbReference type="Proteomes" id="UP001595699">
    <property type="component" value="Unassembled WGS sequence"/>
</dbReference>
<gene>
    <name evidence="1" type="ORF">ACFOUW_16450</name>
</gene>
<keyword evidence="1" id="KW-0560">Oxidoreductase</keyword>
<dbReference type="EC" id="1.-.-.-" evidence="1"/>
<dbReference type="Gene3D" id="3.50.50.60">
    <property type="entry name" value="FAD/NAD(P)-binding domain"/>
    <property type="match status" value="1"/>
</dbReference>
<sequence length="565" mass="61748">MAITRRSVLRSAVAAGAVAALGVDRSAAASAMPQKVPGVDVLVVGGGTGGVAAALALLQGGRTVVLTEPTGWVGGQLTSQAVPPDEHSWIEEGIGATRLYLDMREMARQYFKDYYPVTKKARDAARLDPGQHWSLRLSLEPFIWHEVLRGMLEPYLASGRLRLLLNSRPISATRSGKVVTEVRFATPKGEQVVRPRYVVEATELGDLLPLANIPHIVGREKGGAGNGGTGELHNPWDYADPMCQQAFTVVAAVGYTPTRLGEPVRSPLFKEFEPIYRTFGRNGRDVFDPSRNWLWNEGRNFWQYRRARYAGHLVDRGFGDITLLNQPENDCLDLLLPAAGPTDPRAFAATVTRGEEQTRGLVEYFQRAHPRPDGKGNGWSRLFLAPSSVGSATGLALYPYIRESRRILSHRPILEFHVGVDARQARFPGAKTAHTFSQSVGIGAGPIDIHTTAAYPHGLHIPTYPFQIPLGALVPREVTNVLVGGKAIGTTHITNGCYRYHPVEWNIGESAGHALAFALNRNLQPTSLLTSAPTFAQFATYLDRRGVQRNWPTSIRPKLVASLAD</sequence>
<proteinExistence type="predicted"/>
<dbReference type="EMBL" id="JBHRZH010000015">
    <property type="protein sequence ID" value="MFC3762433.1"/>
    <property type="molecule type" value="Genomic_DNA"/>
</dbReference>
<keyword evidence="2" id="KW-1185">Reference proteome</keyword>
<dbReference type="RefSeq" id="WP_205118727.1">
    <property type="nucleotide sequence ID" value="NZ_JAFBCM010000001.1"/>
</dbReference>
<dbReference type="PANTHER" id="PTHR42716">
    <property type="entry name" value="L-ASPARTATE OXIDASE"/>
    <property type="match status" value="1"/>
</dbReference>
<accession>A0ABV7YBC0</accession>
<dbReference type="Pfam" id="PF12831">
    <property type="entry name" value="FAD_oxidored"/>
    <property type="match status" value="1"/>
</dbReference>
<evidence type="ECO:0000313" key="1">
    <source>
        <dbReference type="EMBL" id="MFC3762433.1"/>
    </source>
</evidence>
<dbReference type="InterPro" id="IPR005288">
    <property type="entry name" value="NadB"/>
</dbReference>
<protein>
    <submittedName>
        <fullName evidence="1">FAD-dependent oxidoreductase</fullName>
        <ecNumber evidence="1">1.-.-.-</ecNumber>
    </submittedName>
</protein>
<evidence type="ECO:0000313" key="2">
    <source>
        <dbReference type="Proteomes" id="UP001595699"/>
    </source>
</evidence>
<name>A0ABV7YBC0_9ACTN</name>
<organism evidence="1 2">
    <name type="scientific">Tenggerimyces flavus</name>
    <dbReference type="NCBI Taxonomy" id="1708749"/>
    <lineage>
        <taxon>Bacteria</taxon>
        <taxon>Bacillati</taxon>
        <taxon>Actinomycetota</taxon>
        <taxon>Actinomycetes</taxon>
        <taxon>Propionibacteriales</taxon>
        <taxon>Nocardioidaceae</taxon>
        <taxon>Tenggerimyces</taxon>
    </lineage>
</organism>
<dbReference type="SUPFAM" id="SSF51905">
    <property type="entry name" value="FAD/NAD(P)-binding domain"/>
    <property type="match status" value="1"/>
</dbReference>